<keyword evidence="4" id="KW-1185">Reference proteome</keyword>
<evidence type="ECO:0000256" key="2">
    <source>
        <dbReference type="ARBA" id="ARBA00023231"/>
    </source>
</evidence>
<reference evidence="3 4" key="1">
    <citation type="submission" date="2019-09" db="EMBL/GenBank/DDBJ databases">
        <title>Draft genome sequences of 48 bacterial type strains from the CCUG.</title>
        <authorList>
            <person name="Tunovic T."/>
            <person name="Pineiro-Iglesias B."/>
            <person name="Unosson C."/>
            <person name="Inganas E."/>
            <person name="Ohlen M."/>
            <person name="Cardew S."/>
            <person name="Jensie-Markopoulos S."/>
            <person name="Salva-Serra F."/>
            <person name="Jaen-Luchoro D."/>
            <person name="Karlsson R."/>
            <person name="Svensson-Stadler L."/>
            <person name="Chun J."/>
            <person name="Moore E."/>
        </authorList>
    </citation>
    <scope>NUCLEOTIDE SEQUENCE [LARGE SCALE GENOMIC DNA]</scope>
    <source>
        <strain evidence="3 4">CCUG 30977</strain>
    </source>
</reference>
<sequence>MMEPAQPKYDWGQRVRAVIDLVNDGSFPEAAEGELLVPAGGIGEIVNVGMHTEANVPVYLVEFGPRRVLGVLEDEIELDVPGAPHSAPAPADEVA</sequence>
<gene>
    <name evidence="3" type="ORF">F7Q92_09005</name>
</gene>
<protein>
    <submittedName>
        <fullName evidence="3">Nitrogen fixation protein NifZ</fullName>
    </submittedName>
</protein>
<dbReference type="EMBL" id="VZPB01000017">
    <property type="protein sequence ID" value="KAB0583145.1"/>
    <property type="molecule type" value="Genomic_DNA"/>
</dbReference>
<dbReference type="RefSeq" id="WP_151123819.1">
    <property type="nucleotide sequence ID" value="NZ_CP088081.1"/>
</dbReference>
<proteinExistence type="inferred from homology"/>
<dbReference type="GO" id="GO:0009399">
    <property type="term" value="P:nitrogen fixation"/>
    <property type="evidence" value="ECO:0007669"/>
    <property type="project" value="InterPro"/>
</dbReference>
<organism evidence="3 4">
    <name type="scientific">Ideonella dechloratans</name>
    <dbReference type="NCBI Taxonomy" id="36863"/>
    <lineage>
        <taxon>Bacteria</taxon>
        <taxon>Pseudomonadati</taxon>
        <taxon>Pseudomonadota</taxon>
        <taxon>Betaproteobacteria</taxon>
        <taxon>Burkholderiales</taxon>
        <taxon>Sphaerotilaceae</taxon>
        <taxon>Ideonella</taxon>
    </lineage>
</organism>
<dbReference type="OrthoDB" id="8563538at2"/>
<dbReference type="InterPro" id="IPR007415">
    <property type="entry name" value="Nitrogenase_MoFe_mat_NifZ"/>
</dbReference>
<evidence type="ECO:0000313" key="3">
    <source>
        <dbReference type="EMBL" id="KAB0583145.1"/>
    </source>
</evidence>
<name>A0A643FC86_IDEDE</name>
<evidence type="ECO:0000313" key="4">
    <source>
        <dbReference type="Proteomes" id="UP000430120"/>
    </source>
</evidence>
<accession>A0A643FC86</accession>
<keyword evidence="2" id="KW-0535">Nitrogen fixation</keyword>
<comment type="similarity">
    <text evidence="1">Belongs to the NifZ family.</text>
</comment>
<dbReference type="Proteomes" id="UP000430120">
    <property type="component" value="Unassembled WGS sequence"/>
</dbReference>
<dbReference type="Pfam" id="PF04319">
    <property type="entry name" value="NifZ"/>
    <property type="match status" value="1"/>
</dbReference>
<dbReference type="AlphaFoldDB" id="A0A643FC86"/>
<evidence type="ECO:0000256" key="1">
    <source>
        <dbReference type="ARBA" id="ARBA00008027"/>
    </source>
</evidence>
<comment type="caution">
    <text evidence="3">The sequence shown here is derived from an EMBL/GenBank/DDBJ whole genome shotgun (WGS) entry which is preliminary data.</text>
</comment>